<dbReference type="Proteomes" id="UP001374584">
    <property type="component" value="Unassembled WGS sequence"/>
</dbReference>
<feature type="chain" id="PRO_5042957385" description="Thionin-like protein" evidence="1">
    <location>
        <begin position="25"/>
        <end position="118"/>
    </location>
</feature>
<gene>
    <name evidence="2" type="ORF">VNO80_10218</name>
</gene>
<keyword evidence="3" id="KW-1185">Reference proteome</keyword>
<reference evidence="2 3" key="1">
    <citation type="submission" date="2024-01" db="EMBL/GenBank/DDBJ databases">
        <title>The genomes of 5 underutilized Papilionoideae crops provide insights into root nodulation and disease resistanc.</title>
        <authorList>
            <person name="Jiang F."/>
        </authorList>
    </citation>
    <scope>NUCLEOTIDE SEQUENCE [LARGE SCALE GENOMIC DNA]</scope>
    <source>
        <strain evidence="2">JINMINGXINNONG_FW02</strain>
        <tissue evidence="2">Leaves</tissue>
    </source>
</reference>
<protein>
    <recommendedName>
        <fullName evidence="4">Thionin-like protein</fullName>
    </recommendedName>
</protein>
<comment type="caution">
    <text evidence="2">The sequence shown here is derived from an EMBL/GenBank/DDBJ whole genome shotgun (WGS) entry which is preliminary data.</text>
</comment>
<feature type="signal peptide" evidence="1">
    <location>
        <begin position="1"/>
        <end position="24"/>
    </location>
</feature>
<accession>A0AAN9REG3</accession>
<evidence type="ECO:0008006" key="4">
    <source>
        <dbReference type="Google" id="ProtNLM"/>
    </source>
</evidence>
<evidence type="ECO:0000313" key="3">
    <source>
        <dbReference type="Proteomes" id="UP001374584"/>
    </source>
</evidence>
<sequence length="118" mass="12964">MAVKGMKTFGIMIMIIIMPILSQAYNDPRSSEIKPNGAVKCGAKCLIQCLPKIENKFLYSVCLVSCYAACHKISLDLAYDCVNGCDSVKSIDVNFGNRQVVVNAMDSCMQGCKKKKEQ</sequence>
<dbReference type="EMBL" id="JAYMYR010000004">
    <property type="protein sequence ID" value="KAK7368194.1"/>
    <property type="molecule type" value="Genomic_DNA"/>
</dbReference>
<organism evidence="2 3">
    <name type="scientific">Phaseolus coccineus</name>
    <name type="common">Scarlet runner bean</name>
    <name type="synonym">Phaseolus multiflorus</name>
    <dbReference type="NCBI Taxonomy" id="3886"/>
    <lineage>
        <taxon>Eukaryota</taxon>
        <taxon>Viridiplantae</taxon>
        <taxon>Streptophyta</taxon>
        <taxon>Embryophyta</taxon>
        <taxon>Tracheophyta</taxon>
        <taxon>Spermatophyta</taxon>
        <taxon>Magnoliopsida</taxon>
        <taxon>eudicotyledons</taxon>
        <taxon>Gunneridae</taxon>
        <taxon>Pentapetalae</taxon>
        <taxon>rosids</taxon>
        <taxon>fabids</taxon>
        <taxon>Fabales</taxon>
        <taxon>Fabaceae</taxon>
        <taxon>Papilionoideae</taxon>
        <taxon>50 kb inversion clade</taxon>
        <taxon>NPAAA clade</taxon>
        <taxon>indigoferoid/millettioid clade</taxon>
        <taxon>Phaseoleae</taxon>
        <taxon>Phaseolus</taxon>
    </lineage>
</organism>
<dbReference type="AlphaFoldDB" id="A0AAN9REG3"/>
<evidence type="ECO:0000313" key="2">
    <source>
        <dbReference type="EMBL" id="KAK7368194.1"/>
    </source>
</evidence>
<name>A0AAN9REG3_PHACN</name>
<keyword evidence="1" id="KW-0732">Signal</keyword>
<proteinExistence type="predicted"/>
<evidence type="ECO:0000256" key="1">
    <source>
        <dbReference type="SAM" id="SignalP"/>
    </source>
</evidence>